<proteinExistence type="predicted"/>
<comment type="caution">
    <text evidence="1">The sequence shown here is derived from an EMBL/GenBank/DDBJ whole genome shotgun (WGS) entry which is preliminary data.</text>
</comment>
<name>A0A0F9FP66_9ZZZZ</name>
<evidence type="ECO:0008006" key="2">
    <source>
        <dbReference type="Google" id="ProtNLM"/>
    </source>
</evidence>
<evidence type="ECO:0000313" key="1">
    <source>
        <dbReference type="EMBL" id="KKL88249.1"/>
    </source>
</evidence>
<organism evidence="1">
    <name type="scientific">marine sediment metagenome</name>
    <dbReference type="NCBI Taxonomy" id="412755"/>
    <lineage>
        <taxon>unclassified sequences</taxon>
        <taxon>metagenomes</taxon>
        <taxon>ecological metagenomes</taxon>
    </lineage>
</organism>
<dbReference type="PROSITE" id="PS51257">
    <property type="entry name" value="PROKAR_LIPOPROTEIN"/>
    <property type="match status" value="1"/>
</dbReference>
<reference evidence="1" key="1">
    <citation type="journal article" date="2015" name="Nature">
        <title>Complex archaea that bridge the gap between prokaryotes and eukaryotes.</title>
        <authorList>
            <person name="Spang A."/>
            <person name="Saw J.H."/>
            <person name="Jorgensen S.L."/>
            <person name="Zaremba-Niedzwiedzka K."/>
            <person name="Martijn J."/>
            <person name="Lind A.E."/>
            <person name="van Eijk R."/>
            <person name="Schleper C."/>
            <person name="Guy L."/>
            <person name="Ettema T.J."/>
        </authorList>
    </citation>
    <scope>NUCLEOTIDE SEQUENCE</scope>
</reference>
<dbReference type="EMBL" id="LAZR01020617">
    <property type="protein sequence ID" value="KKL88249.1"/>
    <property type="molecule type" value="Genomic_DNA"/>
</dbReference>
<dbReference type="AlphaFoldDB" id="A0A0F9FP66"/>
<protein>
    <recommendedName>
        <fullName evidence="2">Lipoprotein</fullName>
    </recommendedName>
</protein>
<gene>
    <name evidence="1" type="ORF">LCGC14_1926580</name>
</gene>
<accession>A0A0F9FP66</accession>
<sequence>MKKKKTILTVILTLTLLSLFIVTSCAKKSLVQTEKVPKRTKVGEEVIVERSDSKVPKWAFASEFDIVKEKGQKFVYVISDISDKDRRAAERIAEGDLKKRVAEGIKTLVNSQFVEALSGTNETFSQSFESYVATVTDNVAIVGLQVTDTYWEKVQRKKSKDEVEYFYRIVKRARMPYENYVSARDKAWEDFVVKAETDEERDELNKLIAGMKQTDDM</sequence>